<evidence type="ECO:0000313" key="2">
    <source>
        <dbReference type="EMBL" id="KAH0959981.1"/>
    </source>
</evidence>
<accession>A0A9P8MTL4</accession>
<organism evidence="2 3">
    <name type="scientific">Hirsutella rhossiliensis</name>
    <dbReference type="NCBI Taxonomy" id="111463"/>
    <lineage>
        <taxon>Eukaryota</taxon>
        <taxon>Fungi</taxon>
        <taxon>Dikarya</taxon>
        <taxon>Ascomycota</taxon>
        <taxon>Pezizomycotina</taxon>
        <taxon>Sordariomycetes</taxon>
        <taxon>Hypocreomycetidae</taxon>
        <taxon>Hypocreales</taxon>
        <taxon>Ophiocordycipitaceae</taxon>
        <taxon>Hirsutella</taxon>
    </lineage>
</organism>
<sequence>MKSLLFSRHSSDSPIPSSTGSPASADSCRPEALATSKPAATPPQQRAGRSGRSSPRFTTKHALSKPDVSVVAKSASSSSSDVDVAMSRRGRPKRDSSTTPSLSNLTEASATVTPTGPLQIPKHANREAKRGQPTHRRRYPRHVHSTESMHPSLAALLALTDIPRHKRRLRSPDRPLIIDDTIVDDHQVSEKELSLTLGRGGPLDLLLSPPQDVADDVDHVGRLHTLPGR</sequence>
<dbReference type="PANTHER" id="PTHR42051">
    <property type="entry name" value="MEIOTICALLY UP-REGULATED PROTEIN PB1A10.08"/>
    <property type="match status" value="1"/>
</dbReference>
<dbReference type="GeneID" id="68358131"/>
<comment type="caution">
    <text evidence="2">The sequence shown here is derived from an EMBL/GenBank/DDBJ whole genome shotgun (WGS) entry which is preliminary data.</text>
</comment>
<evidence type="ECO:0000313" key="3">
    <source>
        <dbReference type="Proteomes" id="UP000824596"/>
    </source>
</evidence>
<feature type="compositionally biased region" description="Low complexity" evidence="1">
    <location>
        <begin position="67"/>
        <end position="87"/>
    </location>
</feature>
<dbReference type="EMBL" id="JAIZPD010000011">
    <property type="protein sequence ID" value="KAH0959981.1"/>
    <property type="molecule type" value="Genomic_DNA"/>
</dbReference>
<dbReference type="PANTHER" id="PTHR42051:SF1">
    <property type="entry name" value="MEIOTICALLY UP-REGULATED PROTEIN PB1A10.08"/>
    <property type="match status" value="1"/>
</dbReference>
<dbReference type="AlphaFoldDB" id="A0A9P8MTL4"/>
<dbReference type="RefSeq" id="XP_044717494.1">
    <property type="nucleotide sequence ID" value="XM_044867473.1"/>
</dbReference>
<feature type="region of interest" description="Disordered" evidence="1">
    <location>
        <begin position="1"/>
        <end position="148"/>
    </location>
</feature>
<proteinExistence type="predicted"/>
<feature type="compositionally biased region" description="Basic residues" evidence="1">
    <location>
        <begin position="132"/>
        <end position="143"/>
    </location>
</feature>
<dbReference type="OrthoDB" id="4181307at2759"/>
<protein>
    <submittedName>
        <fullName evidence="2">Uncharacterized protein</fullName>
    </submittedName>
</protein>
<gene>
    <name evidence="2" type="ORF">HRG_09002</name>
</gene>
<feature type="compositionally biased region" description="Polar residues" evidence="1">
    <location>
        <begin position="97"/>
        <end position="116"/>
    </location>
</feature>
<dbReference type="Proteomes" id="UP000824596">
    <property type="component" value="Unassembled WGS sequence"/>
</dbReference>
<feature type="compositionally biased region" description="Low complexity" evidence="1">
    <location>
        <begin position="12"/>
        <end position="22"/>
    </location>
</feature>
<name>A0A9P8MTL4_9HYPO</name>
<keyword evidence="3" id="KW-1185">Reference proteome</keyword>
<reference evidence="2" key="1">
    <citation type="submission" date="2021-09" db="EMBL/GenBank/DDBJ databases">
        <title>A high-quality genome of the endoparasitic fungus Hirsutella rhossiliensis with a comparison of Hirsutella genomes reveals transposable elements contributing to genome size variation.</title>
        <authorList>
            <person name="Lin R."/>
            <person name="Jiao Y."/>
            <person name="Sun X."/>
            <person name="Ling J."/>
            <person name="Xie B."/>
            <person name="Cheng X."/>
        </authorList>
    </citation>
    <scope>NUCLEOTIDE SEQUENCE</scope>
    <source>
        <strain evidence="2">HR02</strain>
    </source>
</reference>
<dbReference type="InterPro" id="IPR034443">
    <property type="entry name" value="PB1A10.08"/>
</dbReference>
<evidence type="ECO:0000256" key="1">
    <source>
        <dbReference type="SAM" id="MobiDB-lite"/>
    </source>
</evidence>